<proteinExistence type="inferred from homology"/>
<dbReference type="InterPro" id="IPR011042">
    <property type="entry name" value="6-blade_b-propeller_TolB-like"/>
</dbReference>
<organism evidence="3 4">
    <name type="scientific">Georgenia alba</name>
    <dbReference type="NCBI Taxonomy" id="2233858"/>
    <lineage>
        <taxon>Bacteria</taxon>
        <taxon>Bacillati</taxon>
        <taxon>Actinomycetota</taxon>
        <taxon>Actinomycetes</taxon>
        <taxon>Micrococcales</taxon>
        <taxon>Bogoriellaceae</taxon>
        <taxon>Georgenia</taxon>
    </lineage>
</organism>
<sequence length="282" mass="30077">MRSVEQVTDVVTDHGEGPVWSDAWGGLRFVDMLAGGVLTLRADGAVDRIEVGRVAAFVRPRRQGGYVVAVEHGLGLADDVDGQPTRFVDVGRGPGLRSNEGAVAPDGSLYLGTTEWEQEPEAAGLYRVTADLRVEQVLDRVTISNGLGFSPDGARAYYVDSGAGRMDVFDVADHRLTNRRPLVQRDRSEGDLDGLVVDVEGTIWVAVYGAGRVLRYSPEGELLEEIDVPVPHVTACTLGGPDLTDLFLTTSRRDLPAGLPGAGAVFRVEVDVPGLPVGEFAG</sequence>
<dbReference type="Gene3D" id="2.120.10.30">
    <property type="entry name" value="TolB, C-terminal domain"/>
    <property type="match status" value="1"/>
</dbReference>
<comment type="caution">
    <text evidence="3">The sequence shown here is derived from an EMBL/GenBank/DDBJ whole genome shotgun (WGS) entry which is preliminary data.</text>
</comment>
<comment type="similarity">
    <text evidence="1">Belongs to the SMP-30/CGR1 family.</text>
</comment>
<dbReference type="SUPFAM" id="SSF63829">
    <property type="entry name" value="Calcium-dependent phosphotriesterase"/>
    <property type="match status" value="1"/>
</dbReference>
<feature type="domain" description="SMP-30/Gluconolactonase/LRE-like region" evidence="2">
    <location>
        <begin position="15"/>
        <end position="251"/>
    </location>
</feature>
<keyword evidence="4" id="KW-1185">Reference proteome</keyword>
<name>A0ABW2Q8L5_9MICO</name>
<dbReference type="PRINTS" id="PR01790">
    <property type="entry name" value="SMP30FAMILY"/>
</dbReference>
<dbReference type="InterPro" id="IPR013658">
    <property type="entry name" value="SGL"/>
</dbReference>
<protein>
    <submittedName>
        <fullName evidence="3">SMP-30/gluconolactonase/LRE family protein</fullName>
    </submittedName>
</protein>
<reference evidence="4" key="1">
    <citation type="journal article" date="2019" name="Int. J. Syst. Evol. Microbiol.">
        <title>The Global Catalogue of Microorganisms (GCM) 10K type strain sequencing project: providing services to taxonomists for standard genome sequencing and annotation.</title>
        <authorList>
            <consortium name="The Broad Institute Genomics Platform"/>
            <consortium name="The Broad Institute Genome Sequencing Center for Infectious Disease"/>
            <person name="Wu L."/>
            <person name="Ma J."/>
        </authorList>
    </citation>
    <scope>NUCLEOTIDE SEQUENCE [LARGE SCALE GENOMIC DNA]</scope>
    <source>
        <strain evidence="4">JCM 1490</strain>
    </source>
</reference>
<dbReference type="PANTHER" id="PTHR10907:SF47">
    <property type="entry name" value="REGUCALCIN"/>
    <property type="match status" value="1"/>
</dbReference>
<dbReference type="EMBL" id="JBHTCQ010000002">
    <property type="protein sequence ID" value="MFC7405834.1"/>
    <property type="molecule type" value="Genomic_DNA"/>
</dbReference>
<dbReference type="Pfam" id="PF08450">
    <property type="entry name" value="SGL"/>
    <property type="match status" value="1"/>
</dbReference>
<dbReference type="RefSeq" id="WP_382394629.1">
    <property type="nucleotide sequence ID" value="NZ_JBHTCQ010000002.1"/>
</dbReference>
<evidence type="ECO:0000256" key="1">
    <source>
        <dbReference type="ARBA" id="ARBA00008853"/>
    </source>
</evidence>
<gene>
    <name evidence="3" type="ORF">ACFQQL_11990</name>
</gene>
<accession>A0ABW2Q8L5</accession>
<evidence type="ECO:0000313" key="3">
    <source>
        <dbReference type="EMBL" id="MFC7405834.1"/>
    </source>
</evidence>
<dbReference type="Proteomes" id="UP001596455">
    <property type="component" value="Unassembled WGS sequence"/>
</dbReference>
<evidence type="ECO:0000313" key="4">
    <source>
        <dbReference type="Proteomes" id="UP001596455"/>
    </source>
</evidence>
<dbReference type="InterPro" id="IPR005511">
    <property type="entry name" value="SMP-30"/>
</dbReference>
<evidence type="ECO:0000259" key="2">
    <source>
        <dbReference type="Pfam" id="PF08450"/>
    </source>
</evidence>
<dbReference type="PANTHER" id="PTHR10907">
    <property type="entry name" value="REGUCALCIN"/>
    <property type="match status" value="1"/>
</dbReference>